<keyword evidence="8" id="KW-1185">Reference proteome</keyword>
<accession>A0A411YL99</accession>
<evidence type="ECO:0000313" key="8">
    <source>
        <dbReference type="Proteomes" id="UP000291469"/>
    </source>
</evidence>
<dbReference type="KEGG" id="erz:ER308_09995"/>
<organism evidence="7 8">
    <name type="scientific">Egibacter rhizosphaerae</name>
    <dbReference type="NCBI Taxonomy" id="1670831"/>
    <lineage>
        <taxon>Bacteria</taxon>
        <taxon>Bacillati</taxon>
        <taxon>Actinomycetota</taxon>
        <taxon>Nitriliruptoria</taxon>
        <taxon>Egibacterales</taxon>
        <taxon>Egibacteraceae</taxon>
        <taxon>Egibacter</taxon>
    </lineage>
</organism>
<evidence type="ECO:0000256" key="1">
    <source>
        <dbReference type="ARBA" id="ARBA00005417"/>
    </source>
</evidence>
<evidence type="ECO:0000313" key="7">
    <source>
        <dbReference type="EMBL" id="QBI21988.1"/>
    </source>
</evidence>
<protein>
    <submittedName>
        <fullName evidence="7">ABC transporter ATP-binding protein</fullName>
    </submittedName>
</protein>
<dbReference type="InterPro" id="IPR017871">
    <property type="entry name" value="ABC_transporter-like_CS"/>
</dbReference>
<dbReference type="SUPFAM" id="SSF52540">
    <property type="entry name" value="P-loop containing nucleoside triphosphate hydrolases"/>
    <property type="match status" value="1"/>
</dbReference>
<dbReference type="InterPro" id="IPR050319">
    <property type="entry name" value="ABC_transp_ATP-bind"/>
</dbReference>
<dbReference type="PANTHER" id="PTHR43776:SF7">
    <property type="entry name" value="D,D-DIPEPTIDE TRANSPORT ATP-BINDING PROTEIN DDPF-RELATED"/>
    <property type="match status" value="1"/>
</dbReference>
<dbReference type="GO" id="GO:0016887">
    <property type="term" value="F:ATP hydrolysis activity"/>
    <property type="evidence" value="ECO:0007669"/>
    <property type="project" value="InterPro"/>
</dbReference>
<dbReference type="Pfam" id="PF00005">
    <property type="entry name" value="ABC_tran"/>
    <property type="match status" value="1"/>
</dbReference>
<dbReference type="SMART" id="SM00382">
    <property type="entry name" value="AAA"/>
    <property type="match status" value="1"/>
</dbReference>
<feature type="domain" description="ABC transporter" evidence="6">
    <location>
        <begin position="4"/>
        <end position="246"/>
    </location>
</feature>
<name>A0A411YL99_9ACTN</name>
<dbReference type="OrthoDB" id="5357528at2"/>
<dbReference type="Pfam" id="PF08352">
    <property type="entry name" value="oligo_HPY"/>
    <property type="match status" value="1"/>
</dbReference>
<feature type="region of interest" description="Disordered" evidence="5">
    <location>
        <begin position="311"/>
        <end position="336"/>
    </location>
</feature>
<dbReference type="GO" id="GO:0005524">
    <property type="term" value="F:ATP binding"/>
    <property type="evidence" value="ECO:0007669"/>
    <property type="project" value="UniProtKB-KW"/>
</dbReference>
<dbReference type="RefSeq" id="WP_131156977.1">
    <property type="nucleotide sequence ID" value="NZ_CP036402.1"/>
</dbReference>
<evidence type="ECO:0000256" key="2">
    <source>
        <dbReference type="ARBA" id="ARBA00022448"/>
    </source>
</evidence>
<evidence type="ECO:0000259" key="6">
    <source>
        <dbReference type="PROSITE" id="PS50893"/>
    </source>
</evidence>
<dbReference type="EMBL" id="CP036402">
    <property type="protein sequence ID" value="QBI21988.1"/>
    <property type="molecule type" value="Genomic_DNA"/>
</dbReference>
<keyword evidence="4 7" id="KW-0067">ATP-binding</keyword>
<sequence length="336" mass="36400">MGLLSFRDVHVEFARKGRAPVHAVAGVDLDLEEGEILGLVGESGCGKSTLARAGVGLMPLSGGEVVFDGEPIRHVRGRARPERERKLQMVFQDPFASLNPRRRIGEQITDALRGHASRQERRRRAGALLEQVGLEARDAPRYPHQFSGGQRQRIAIARALAPEPRVIVADEPVAALDASIQAQVANVLVELRRDLGLSILFISHDLSLVRHVCDRVAVMYLGRIAELGPTASMWRLPLHPYTEALIRAVPHPEQVGVAPSGLPGEVPDPADPPDGCVFHPRCPYAHDACMPEHPSLRTVGDARQVACVLHEPGGQARRPEEAARAPAGERPGGAHP</sequence>
<dbReference type="Proteomes" id="UP000291469">
    <property type="component" value="Chromosome"/>
</dbReference>
<dbReference type="PANTHER" id="PTHR43776">
    <property type="entry name" value="TRANSPORT ATP-BINDING PROTEIN"/>
    <property type="match status" value="1"/>
</dbReference>
<dbReference type="GO" id="GO:0015833">
    <property type="term" value="P:peptide transport"/>
    <property type="evidence" value="ECO:0007669"/>
    <property type="project" value="InterPro"/>
</dbReference>
<evidence type="ECO:0000256" key="5">
    <source>
        <dbReference type="SAM" id="MobiDB-lite"/>
    </source>
</evidence>
<dbReference type="InterPro" id="IPR013563">
    <property type="entry name" value="Oligopep_ABC_C"/>
</dbReference>
<dbReference type="FunFam" id="3.40.50.300:FF:000016">
    <property type="entry name" value="Oligopeptide ABC transporter ATP-binding component"/>
    <property type="match status" value="1"/>
</dbReference>
<dbReference type="InterPro" id="IPR027417">
    <property type="entry name" value="P-loop_NTPase"/>
</dbReference>
<dbReference type="AlphaFoldDB" id="A0A411YL99"/>
<evidence type="ECO:0000256" key="3">
    <source>
        <dbReference type="ARBA" id="ARBA00022741"/>
    </source>
</evidence>
<dbReference type="InterPro" id="IPR003439">
    <property type="entry name" value="ABC_transporter-like_ATP-bd"/>
</dbReference>
<dbReference type="PROSITE" id="PS00211">
    <property type="entry name" value="ABC_TRANSPORTER_1"/>
    <property type="match status" value="1"/>
</dbReference>
<dbReference type="InterPro" id="IPR003593">
    <property type="entry name" value="AAA+_ATPase"/>
</dbReference>
<feature type="compositionally biased region" description="Low complexity" evidence="5">
    <location>
        <begin position="324"/>
        <end position="336"/>
    </location>
</feature>
<evidence type="ECO:0000256" key="4">
    <source>
        <dbReference type="ARBA" id="ARBA00022840"/>
    </source>
</evidence>
<dbReference type="NCBIfam" id="TIGR01727">
    <property type="entry name" value="oligo_HPY"/>
    <property type="match status" value="1"/>
</dbReference>
<gene>
    <name evidence="7" type="ORF">ER308_09995</name>
</gene>
<keyword evidence="3" id="KW-0547">Nucleotide-binding</keyword>
<proteinExistence type="inferred from homology"/>
<keyword evidence="2" id="KW-0813">Transport</keyword>
<dbReference type="PROSITE" id="PS50893">
    <property type="entry name" value="ABC_TRANSPORTER_2"/>
    <property type="match status" value="1"/>
</dbReference>
<comment type="similarity">
    <text evidence="1">Belongs to the ABC transporter superfamily.</text>
</comment>
<dbReference type="CDD" id="cd03257">
    <property type="entry name" value="ABC_NikE_OppD_transporters"/>
    <property type="match status" value="1"/>
</dbReference>
<reference evidence="7 8" key="1">
    <citation type="submission" date="2019-01" db="EMBL/GenBank/DDBJ databases">
        <title>Egibacter rhizosphaerae EGI 80759T.</title>
        <authorList>
            <person name="Chen D.-D."/>
            <person name="Tian Y."/>
            <person name="Jiao J.-Y."/>
            <person name="Zhang X.-T."/>
            <person name="Zhang Y.-G."/>
            <person name="Zhang Y."/>
            <person name="Xiao M."/>
            <person name="Shu W.-S."/>
            <person name="Li W.-J."/>
        </authorList>
    </citation>
    <scope>NUCLEOTIDE SEQUENCE [LARGE SCALE GENOMIC DNA]</scope>
    <source>
        <strain evidence="7 8">EGI 80759</strain>
    </source>
</reference>
<dbReference type="GO" id="GO:0055085">
    <property type="term" value="P:transmembrane transport"/>
    <property type="evidence" value="ECO:0007669"/>
    <property type="project" value="UniProtKB-ARBA"/>
</dbReference>
<dbReference type="Gene3D" id="3.40.50.300">
    <property type="entry name" value="P-loop containing nucleotide triphosphate hydrolases"/>
    <property type="match status" value="1"/>
</dbReference>